<evidence type="ECO:0000256" key="1">
    <source>
        <dbReference type="ARBA" id="ARBA00022729"/>
    </source>
</evidence>
<feature type="transmembrane region" description="Helical" evidence="4">
    <location>
        <begin position="218"/>
        <end position="240"/>
    </location>
</feature>
<organism evidence="7 8">
    <name type="scientific">Microbacterium amylolyticum</name>
    <dbReference type="NCBI Taxonomy" id="936337"/>
    <lineage>
        <taxon>Bacteria</taxon>
        <taxon>Bacillati</taxon>
        <taxon>Actinomycetota</taxon>
        <taxon>Actinomycetes</taxon>
        <taxon>Micrococcales</taxon>
        <taxon>Microbacteriaceae</taxon>
        <taxon>Microbacterium</taxon>
    </lineage>
</organism>
<evidence type="ECO:0000256" key="5">
    <source>
        <dbReference type="SAM" id="SignalP"/>
    </source>
</evidence>
<evidence type="ECO:0000256" key="4">
    <source>
        <dbReference type="SAM" id="Phobius"/>
    </source>
</evidence>
<name>A0ABS4ZFH3_9MICO</name>
<dbReference type="InterPro" id="IPR014756">
    <property type="entry name" value="Ig_E-set"/>
</dbReference>
<dbReference type="EMBL" id="JAGIOL010000001">
    <property type="protein sequence ID" value="MBP2436014.1"/>
    <property type="molecule type" value="Genomic_DNA"/>
</dbReference>
<comment type="caution">
    <text evidence="7">The sequence shown here is derived from an EMBL/GenBank/DDBJ whole genome shotgun (WGS) entry which is preliminary data.</text>
</comment>
<dbReference type="Pfam" id="PF04234">
    <property type="entry name" value="CopC"/>
    <property type="match status" value="1"/>
</dbReference>
<dbReference type="InterPro" id="IPR014755">
    <property type="entry name" value="Cu-Rt/internalin_Ig-like"/>
</dbReference>
<dbReference type="SUPFAM" id="SSF81296">
    <property type="entry name" value="E set domains"/>
    <property type="match status" value="1"/>
</dbReference>
<feature type="chain" id="PRO_5045762723" evidence="5">
    <location>
        <begin position="40"/>
        <end position="245"/>
    </location>
</feature>
<protein>
    <submittedName>
        <fullName evidence="7">Methionine-rich copper-binding protein CopC</fullName>
    </submittedName>
</protein>
<keyword evidence="8" id="KW-1185">Reference proteome</keyword>
<evidence type="ECO:0000256" key="2">
    <source>
        <dbReference type="ARBA" id="ARBA00023008"/>
    </source>
</evidence>
<reference evidence="7 8" key="1">
    <citation type="submission" date="2021-03" db="EMBL/GenBank/DDBJ databases">
        <title>Sequencing the genomes of 1000 actinobacteria strains.</title>
        <authorList>
            <person name="Klenk H.-P."/>
        </authorList>
    </citation>
    <scope>NUCLEOTIDE SEQUENCE [LARGE SCALE GENOMIC DNA]</scope>
    <source>
        <strain evidence="7 8">DSM 24221</strain>
    </source>
</reference>
<sequence>MIERDRPARVPVRRAAAVAIAALCAAALGPMLVASPAAAHSELIMTSPDTDGTVTHLPDEVSLTFSEDLVPPASPGDGTTEIVVYDASCEDAGLLVADPGRADMRDCHDYSDGFAVVAGPTVTQALDASAAPAGVYTVVWRVLYNDGHVGSQMFTFEAEEATAPTPVPTEGVIAPTADPAPTEIPDEEREQTPSATPSVDAEADHDSDADQGGLSTGAIIAVVAGVVVLGLLIAIVTMILRARRS</sequence>
<keyword evidence="1 5" id="KW-0732">Signal</keyword>
<dbReference type="Gene3D" id="2.60.40.1220">
    <property type="match status" value="1"/>
</dbReference>
<dbReference type="Proteomes" id="UP001519362">
    <property type="component" value="Unassembled WGS sequence"/>
</dbReference>
<keyword evidence="2" id="KW-0186">Copper</keyword>
<keyword evidence="4" id="KW-0472">Membrane</keyword>
<proteinExistence type="predicted"/>
<feature type="signal peptide" evidence="5">
    <location>
        <begin position="1"/>
        <end position="39"/>
    </location>
</feature>
<accession>A0ABS4ZFH3</accession>
<feature type="domain" description="CopC" evidence="6">
    <location>
        <begin position="40"/>
        <end position="157"/>
    </location>
</feature>
<gene>
    <name evidence="7" type="ORF">JOF34_000600</name>
</gene>
<evidence type="ECO:0000313" key="8">
    <source>
        <dbReference type="Proteomes" id="UP001519362"/>
    </source>
</evidence>
<dbReference type="InterPro" id="IPR007348">
    <property type="entry name" value="CopC_dom"/>
</dbReference>
<evidence type="ECO:0000259" key="6">
    <source>
        <dbReference type="Pfam" id="PF04234"/>
    </source>
</evidence>
<keyword evidence="4" id="KW-1133">Transmembrane helix</keyword>
<dbReference type="RefSeq" id="WP_165137439.1">
    <property type="nucleotide sequence ID" value="NZ_CP049253.1"/>
</dbReference>
<keyword evidence="4" id="KW-0812">Transmembrane</keyword>
<feature type="region of interest" description="Disordered" evidence="3">
    <location>
        <begin position="162"/>
        <end position="210"/>
    </location>
</feature>
<evidence type="ECO:0000256" key="3">
    <source>
        <dbReference type="SAM" id="MobiDB-lite"/>
    </source>
</evidence>
<evidence type="ECO:0000313" key="7">
    <source>
        <dbReference type="EMBL" id="MBP2436014.1"/>
    </source>
</evidence>